<dbReference type="SMART" id="SM00248">
    <property type="entry name" value="ANK"/>
    <property type="match status" value="8"/>
</dbReference>
<dbReference type="InterPro" id="IPR001810">
    <property type="entry name" value="F-box_dom"/>
</dbReference>
<evidence type="ECO:0000259" key="2">
    <source>
        <dbReference type="PROSITE" id="PS50181"/>
    </source>
</evidence>
<dbReference type="Pfam" id="PF12796">
    <property type="entry name" value="Ank_2"/>
    <property type="match status" value="2"/>
</dbReference>
<dbReference type="Proteomes" id="UP001412239">
    <property type="component" value="Unassembled WGS sequence"/>
</dbReference>
<dbReference type="Gene3D" id="1.25.40.20">
    <property type="entry name" value="Ankyrin repeat-containing domain"/>
    <property type="match status" value="2"/>
</dbReference>
<dbReference type="InterPro" id="IPR036770">
    <property type="entry name" value="Ankyrin_rpt-contain_sf"/>
</dbReference>
<sequence length="419" mass="46092">MSFLNLPNELILKTANDLNPSDLCSLLKSSHRLAALLYFPLIDSVCRKCPKIYATKALYLAARGRNKQVVQDLLDRGILENVQNRDTLLNYAVGRRSEAMVQTLLECGVSAETRDRYGRTPLTNAADRGYEEIAQILIDHGVDVNSRDNSGCTPLHIAALGGHEEMARMLLQARGIDINARDKFSEAPSKAGPCIAWPLLQSSRVLNLRGTFGWTPLFSAIRTNSASVVRLLLDDDRIDPNALDERSRGPIYLAARIGNEEILKCFLAHKKLDIDPGPPDNAGPLHIAVAKGIIVSVRLLLGTGRININRKSSRGKTPLHHATKNGYHEIVQLLLAQKDVNIDIADYKGRSVRSSISTYPPKVCEILTEYVSSSHRNAAESAPLPEQRNLEAVTDRLVVDGDTNSVKEPELGGMTQTIQ</sequence>
<proteinExistence type="predicted"/>
<feature type="repeat" description="ANK" evidence="1">
    <location>
        <begin position="314"/>
        <end position="347"/>
    </location>
</feature>
<protein>
    <recommendedName>
        <fullName evidence="2">F-box domain-containing protein</fullName>
    </recommendedName>
</protein>
<dbReference type="Pfam" id="PF00023">
    <property type="entry name" value="Ank"/>
    <property type="match status" value="1"/>
</dbReference>
<reference evidence="3" key="1">
    <citation type="submission" date="2015-10" db="EMBL/GenBank/DDBJ databases">
        <authorList>
            <person name="Regsiter A."/>
            <person name="william w."/>
        </authorList>
    </citation>
    <scope>NUCLEOTIDE SEQUENCE</scope>
    <source>
        <strain evidence="3">Montdore</strain>
    </source>
</reference>
<dbReference type="InterPro" id="IPR002110">
    <property type="entry name" value="Ankyrin_rpt"/>
</dbReference>
<dbReference type="PANTHER" id="PTHR24118:SF99">
    <property type="entry name" value="POTE ANKYRIN DOMAIN FAMILY MEMBER 3C-RELATED"/>
    <property type="match status" value="1"/>
</dbReference>
<keyword evidence="4" id="KW-1185">Reference proteome</keyword>
<evidence type="ECO:0000256" key="1">
    <source>
        <dbReference type="PROSITE-ProRule" id="PRU00023"/>
    </source>
</evidence>
<keyword evidence="1" id="KW-0040">ANK repeat</keyword>
<feature type="domain" description="F-box" evidence="2">
    <location>
        <begin position="1"/>
        <end position="37"/>
    </location>
</feature>
<dbReference type="PROSITE" id="PS50088">
    <property type="entry name" value="ANK_REPEAT"/>
    <property type="match status" value="3"/>
</dbReference>
<evidence type="ECO:0000313" key="3">
    <source>
        <dbReference type="EMBL" id="CUS07982.1"/>
    </source>
</evidence>
<dbReference type="AlphaFoldDB" id="A0A292PJZ8"/>
<evidence type="ECO:0000313" key="4">
    <source>
        <dbReference type="Proteomes" id="UP001412239"/>
    </source>
</evidence>
<organism evidence="3 4">
    <name type="scientific">Tuber aestivum</name>
    <name type="common">summer truffle</name>
    <dbReference type="NCBI Taxonomy" id="59557"/>
    <lineage>
        <taxon>Eukaryota</taxon>
        <taxon>Fungi</taxon>
        <taxon>Dikarya</taxon>
        <taxon>Ascomycota</taxon>
        <taxon>Pezizomycotina</taxon>
        <taxon>Pezizomycetes</taxon>
        <taxon>Pezizales</taxon>
        <taxon>Tuberaceae</taxon>
        <taxon>Tuber</taxon>
    </lineage>
</organism>
<feature type="repeat" description="ANK" evidence="1">
    <location>
        <begin position="117"/>
        <end position="149"/>
    </location>
</feature>
<gene>
    <name evidence="3" type="ORF">GSTUAT00007926001</name>
</gene>
<dbReference type="PROSITE" id="PS50181">
    <property type="entry name" value="FBOX"/>
    <property type="match status" value="1"/>
</dbReference>
<dbReference type="PROSITE" id="PS50297">
    <property type="entry name" value="ANK_REP_REGION"/>
    <property type="match status" value="3"/>
</dbReference>
<name>A0A292PJZ8_9PEZI</name>
<feature type="repeat" description="ANK" evidence="1">
    <location>
        <begin position="150"/>
        <end position="183"/>
    </location>
</feature>
<accession>A0A292PJZ8</accession>
<dbReference type="EMBL" id="LN891155">
    <property type="protein sequence ID" value="CUS07982.1"/>
    <property type="molecule type" value="Genomic_DNA"/>
</dbReference>
<dbReference type="SUPFAM" id="SSF48403">
    <property type="entry name" value="Ankyrin repeat"/>
    <property type="match status" value="1"/>
</dbReference>
<dbReference type="PANTHER" id="PTHR24118">
    <property type="entry name" value="POTE ANKYRIN DOMAIN"/>
    <property type="match status" value="1"/>
</dbReference>